<dbReference type="PROSITE" id="PS01087">
    <property type="entry name" value="RADICAL_ACTIVATING"/>
    <property type="match status" value="1"/>
</dbReference>
<dbReference type="EC" id="1.97.1.-" evidence="12"/>
<comment type="similarity">
    <text evidence="3 12">Belongs to the organic radical-activating enzymes family.</text>
</comment>
<name>A0A0Q3QQM5_9BACI</name>
<dbReference type="SFLD" id="SFLDG01066">
    <property type="entry name" value="organic_radical-activating_enz"/>
    <property type="match status" value="1"/>
</dbReference>
<dbReference type="SFLD" id="SFLDF00299">
    <property type="entry name" value="anaerobic_ribonucleoside-triph"/>
    <property type="match status" value="1"/>
</dbReference>
<dbReference type="AlphaFoldDB" id="A0A0Q3QQM5"/>
<evidence type="ECO:0000256" key="11">
    <source>
        <dbReference type="ARBA" id="ARBA00047365"/>
    </source>
</evidence>
<evidence type="ECO:0000313" key="14">
    <source>
        <dbReference type="EMBL" id="KQL20022.1"/>
    </source>
</evidence>
<dbReference type="Gene3D" id="3.20.20.70">
    <property type="entry name" value="Aldolase class I"/>
    <property type="match status" value="1"/>
</dbReference>
<keyword evidence="9" id="KW-0408">Iron</keyword>
<dbReference type="RefSeq" id="WP_053476558.1">
    <property type="nucleotide sequence ID" value="NZ_CP041305.1"/>
</dbReference>
<dbReference type="PIRSF" id="PIRSF000368">
    <property type="entry name" value="NrdG"/>
    <property type="match status" value="1"/>
</dbReference>
<dbReference type="NCBIfam" id="TIGR02491">
    <property type="entry name" value="NrdG"/>
    <property type="match status" value="1"/>
</dbReference>
<keyword evidence="8 12" id="KW-0560">Oxidoreductase</keyword>
<dbReference type="InterPro" id="IPR034457">
    <property type="entry name" value="Organic_radical-activating"/>
</dbReference>
<dbReference type="GO" id="GO:0051539">
    <property type="term" value="F:4 iron, 4 sulfur cluster binding"/>
    <property type="evidence" value="ECO:0007669"/>
    <property type="project" value="UniProtKB-KW"/>
</dbReference>
<keyword evidence="6" id="KW-0949">S-adenosyl-L-methionine</keyword>
<sequence>MKVMGIHHDSVVDGVGLRTVIFFAGCPHHCFGCHNPESWNLKNGKEMSVEEIMDEVLSNPLTDITLSGGEPFYQAKEVKELAKALKNLNKNIWIYSGYKLEQLKSCEDKHVNELLEYCDVLVDGPFIIEKRDITLPFRGSSNQRIIKLN</sequence>
<comment type="catalytic activity">
    <reaction evidence="11">
        <text>glycyl-[protein] + reduced [flavodoxin] + S-adenosyl-L-methionine = glycin-2-yl radical-[protein] + semiquinone [flavodoxin] + 5'-deoxyadenosine + L-methionine + H(+)</text>
        <dbReference type="Rhea" id="RHEA:61976"/>
        <dbReference type="Rhea" id="RHEA-COMP:10622"/>
        <dbReference type="Rhea" id="RHEA-COMP:14480"/>
        <dbReference type="Rhea" id="RHEA-COMP:15993"/>
        <dbReference type="Rhea" id="RHEA-COMP:15994"/>
        <dbReference type="ChEBI" id="CHEBI:15378"/>
        <dbReference type="ChEBI" id="CHEBI:17319"/>
        <dbReference type="ChEBI" id="CHEBI:29947"/>
        <dbReference type="ChEBI" id="CHEBI:32722"/>
        <dbReference type="ChEBI" id="CHEBI:57618"/>
        <dbReference type="ChEBI" id="CHEBI:57844"/>
        <dbReference type="ChEBI" id="CHEBI:59789"/>
        <dbReference type="ChEBI" id="CHEBI:140311"/>
    </reaction>
</comment>
<evidence type="ECO:0000256" key="9">
    <source>
        <dbReference type="ARBA" id="ARBA00023004"/>
    </source>
</evidence>
<dbReference type="SFLD" id="SFLDS00029">
    <property type="entry name" value="Radical_SAM"/>
    <property type="match status" value="1"/>
</dbReference>
<dbReference type="InterPro" id="IPR001989">
    <property type="entry name" value="Radical_activat_CS"/>
</dbReference>
<evidence type="ECO:0000256" key="2">
    <source>
        <dbReference type="ARBA" id="ARBA00003852"/>
    </source>
</evidence>
<reference evidence="14 15" key="1">
    <citation type="submission" date="2015-09" db="EMBL/GenBank/DDBJ databases">
        <title>Genome sequencing project for genomic taxonomy and phylogenomics of Bacillus-like bacteria.</title>
        <authorList>
            <person name="Liu B."/>
            <person name="Wang J."/>
            <person name="Zhu Y."/>
            <person name="Liu G."/>
            <person name="Chen Q."/>
            <person name="Chen Z."/>
            <person name="Lan J."/>
            <person name="Che J."/>
            <person name="Ge C."/>
            <person name="Shi H."/>
            <person name="Pan Z."/>
            <person name="Liu X."/>
        </authorList>
    </citation>
    <scope>NUCLEOTIDE SEQUENCE [LARGE SCALE GENOMIC DNA]</scope>
    <source>
        <strain evidence="14 15">FJAT-18043</strain>
    </source>
</reference>
<dbReference type="SFLD" id="SFLDG01063">
    <property type="entry name" value="activating_enzymes__group_1"/>
    <property type="match status" value="1"/>
</dbReference>
<dbReference type="GO" id="GO:0004748">
    <property type="term" value="F:ribonucleoside-diphosphate reductase activity, thioredoxin disulfide as acceptor"/>
    <property type="evidence" value="ECO:0007669"/>
    <property type="project" value="TreeGrafter"/>
</dbReference>
<keyword evidence="15" id="KW-1185">Reference proteome</keyword>
<proteinExistence type="inferred from homology"/>
<evidence type="ECO:0000256" key="5">
    <source>
        <dbReference type="ARBA" id="ARBA00022485"/>
    </source>
</evidence>
<comment type="cofactor">
    <cofactor evidence="1">
        <name>[4Fe-4S] cluster</name>
        <dbReference type="ChEBI" id="CHEBI:49883"/>
    </cofactor>
</comment>
<dbReference type="PATRIC" id="fig|1637975.4.peg.3230"/>
<evidence type="ECO:0000256" key="10">
    <source>
        <dbReference type="ARBA" id="ARBA00023014"/>
    </source>
</evidence>
<organism evidence="14 15">
    <name type="scientific">Cytobacillus solani</name>
    <dbReference type="NCBI Taxonomy" id="1637975"/>
    <lineage>
        <taxon>Bacteria</taxon>
        <taxon>Bacillati</taxon>
        <taxon>Bacillota</taxon>
        <taxon>Bacilli</taxon>
        <taxon>Bacillales</taxon>
        <taxon>Bacillaceae</taxon>
        <taxon>Cytobacillus</taxon>
    </lineage>
</organism>
<dbReference type="PANTHER" id="PTHR30352:SF2">
    <property type="entry name" value="ANAEROBIC RIBONUCLEOSIDE-TRIPHOSPHATE REDUCTASE-ACTIVATING PROTEIN"/>
    <property type="match status" value="1"/>
</dbReference>
<evidence type="ECO:0000259" key="13">
    <source>
        <dbReference type="PROSITE" id="PS51918"/>
    </source>
</evidence>
<comment type="caution">
    <text evidence="14">The sequence shown here is derived from an EMBL/GenBank/DDBJ whole genome shotgun (WGS) entry which is preliminary data.</text>
</comment>
<evidence type="ECO:0000256" key="8">
    <source>
        <dbReference type="ARBA" id="ARBA00023002"/>
    </source>
</evidence>
<evidence type="ECO:0000256" key="1">
    <source>
        <dbReference type="ARBA" id="ARBA00001966"/>
    </source>
</evidence>
<gene>
    <name evidence="14" type="ORF">AN957_16580</name>
</gene>
<evidence type="ECO:0000256" key="3">
    <source>
        <dbReference type="ARBA" id="ARBA00009777"/>
    </source>
</evidence>
<evidence type="ECO:0000256" key="4">
    <source>
        <dbReference type="ARBA" id="ARBA00014281"/>
    </source>
</evidence>
<dbReference type="Pfam" id="PF13353">
    <property type="entry name" value="Fer4_12"/>
    <property type="match status" value="1"/>
</dbReference>
<dbReference type="InterPro" id="IPR007197">
    <property type="entry name" value="rSAM"/>
</dbReference>
<dbReference type="EMBL" id="LJIX01000006">
    <property type="protein sequence ID" value="KQL20022.1"/>
    <property type="molecule type" value="Genomic_DNA"/>
</dbReference>
<dbReference type="InterPro" id="IPR012837">
    <property type="entry name" value="NrdG"/>
</dbReference>
<keyword evidence="7" id="KW-0479">Metal-binding</keyword>
<dbReference type="PROSITE" id="PS51918">
    <property type="entry name" value="RADICAL_SAM"/>
    <property type="match status" value="1"/>
</dbReference>
<dbReference type="GO" id="GO:0043365">
    <property type="term" value="F:[formate-C-acetyltransferase]-activating enzyme activity"/>
    <property type="evidence" value="ECO:0007669"/>
    <property type="project" value="InterPro"/>
</dbReference>
<dbReference type="InterPro" id="IPR058240">
    <property type="entry name" value="rSAM_sf"/>
</dbReference>
<feature type="domain" description="Radical SAM core" evidence="13">
    <location>
        <begin position="12"/>
        <end position="149"/>
    </location>
</feature>
<evidence type="ECO:0000256" key="7">
    <source>
        <dbReference type="ARBA" id="ARBA00022723"/>
    </source>
</evidence>
<accession>A0A0Q3QQM5</accession>
<keyword evidence="10" id="KW-0411">Iron-sulfur</keyword>
<comment type="function">
    <text evidence="2 12">Activation of anaerobic ribonucleoside-triphosphate reductase under anaerobic conditions by generation of an organic free radical, using S-adenosylmethionine and reduced flavodoxin as cosubstrates to produce 5'-deoxy-adenosine.</text>
</comment>
<dbReference type="Proteomes" id="UP000050996">
    <property type="component" value="Unassembled WGS sequence"/>
</dbReference>
<evidence type="ECO:0000256" key="6">
    <source>
        <dbReference type="ARBA" id="ARBA00022691"/>
    </source>
</evidence>
<evidence type="ECO:0000256" key="12">
    <source>
        <dbReference type="PIRNR" id="PIRNR000368"/>
    </source>
</evidence>
<dbReference type="InterPro" id="IPR013785">
    <property type="entry name" value="Aldolase_TIM"/>
</dbReference>
<dbReference type="STRING" id="1637975.AN957_16580"/>
<evidence type="ECO:0000313" key="15">
    <source>
        <dbReference type="Proteomes" id="UP000050996"/>
    </source>
</evidence>
<dbReference type="PANTHER" id="PTHR30352">
    <property type="entry name" value="PYRUVATE FORMATE-LYASE-ACTIVATING ENZYME"/>
    <property type="match status" value="1"/>
</dbReference>
<dbReference type="SUPFAM" id="SSF102114">
    <property type="entry name" value="Radical SAM enzymes"/>
    <property type="match status" value="1"/>
</dbReference>
<protein>
    <recommendedName>
        <fullName evidence="4 12">Anaerobic ribonucleoside-triphosphate reductase-activating protein</fullName>
        <ecNumber evidence="12">1.97.1.-</ecNumber>
    </recommendedName>
</protein>
<keyword evidence="5" id="KW-0004">4Fe-4S</keyword>
<dbReference type="GO" id="GO:0046872">
    <property type="term" value="F:metal ion binding"/>
    <property type="evidence" value="ECO:0007669"/>
    <property type="project" value="UniProtKB-KW"/>
</dbReference>